<feature type="compositionally biased region" description="Basic residues" evidence="1">
    <location>
        <begin position="29"/>
        <end position="38"/>
    </location>
</feature>
<dbReference type="EMBL" id="VSRR010150485">
    <property type="protein sequence ID" value="MPD06309.1"/>
    <property type="molecule type" value="Genomic_DNA"/>
</dbReference>
<comment type="caution">
    <text evidence="2">The sequence shown here is derived from an EMBL/GenBank/DDBJ whole genome shotgun (WGS) entry which is preliminary data.</text>
</comment>
<reference evidence="2 3" key="1">
    <citation type="submission" date="2019-05" db="EMBL/GenBank/DDBJ databases">
        <title>Another draft genome of Portunus trituberculatus and its Hox gene families provides insights of decapod evolution.</title>
        <authorList>
            <person name="Jeong J.-H."/>
            <person name="Song I."/>
            <person name="Kim S."/>
            <person name="Choi T."/>
            <person name="Kim D."/>
            <person name="Ryu S."/>
            <person name="Kim W."/>
        </authorList>
    </citation>
    <scope>NUCLEOTIDE SEQUENCE [LARGE SCALE GENOMIC DNA]</scope>
    <source>
        <tissue evidence="2">Muscle</tissue>
    </source>
</reference>
<dbReference type="AlphaFoldDB" id="A0A5B7KM05"/>
<evidence type="ECO:0000313" key="2">
    <source>
        <dbReference type="EMBL" id="MPD06309.1"/>
    </source>
</evidence>
<gene>
    <name evidence="2" type="ORF">E2C01_102114</name>
</gene>
<name>A0A5B7KM05_PORTR</name>
<proteinExistence type="predicted"/>
<accession>A0A5B7KM05</accession>
<organism evidence="2 3">
    <name type="scientific">Portunus trituberculatus</name>
    <name type="common">Swimming crab</name>
    <name type="synonym">Neptunus trituberculatus</name>
    <dbReference type="NCBI Taxonomy" id="210409"/>
    <lineage>
        <taxon>Eukaryota</taxon>
        <taxon>Metazoa</taxon>
        <taxon>Ecdysozoa</taxon>
        <taxon>Arthropoda</taxon>
        <taxon>Crustacea</taxon>
        <taxon>Multicrustacea</taxon>
        <taxon>Malacostraca</taxon>
        <taxon>Eumalacostraca</taxon>
        <taxon>Eucarida</taxon>
        <taxon>Decapoda</taxon>
        <taxon>Pleocyemata</taxon>
        <taxon>Brachyura</taxon>
        <taxon>Eubrachyura</taxon>
        <taxon>Portunoidea</taxon>
        <taxon>Portunidae</taxon>
        <taxon>Portuninae</taxon>
        <taxon>Portunus</taxon>
    </lineage>
</organism>
<feature type="region of interest" description="Disordered" evidence="1">
    <location>
        <begin position="19"/>
        <end position="62"/>
    </location>
</feature>
<protein>
    <submittedName>
        <fullName evidence="2">Uncharacterized protein</fullName>
    </submittedName>
</protein>
<evidence type="ECO:0000256" key="1">
    <source>
        <dbReference type="SAM" id="MobiDB-lite"/>
    </source>
</evidence>
<dbReference type="Proteomes" id="UP000324222">
    <property type="component" value="Unassembled WGS sequence"/>
</dbReference>
<feature type="compositionally biased region" description="Polar residues" evidence="1">
    <location>
        <begin position="51"/>
        <end position="62"/>
    </location>
</feature>
<sequence>MKTNMNTCTLLASFSFVPPPSPWSSSRVSSRRPPKYKSPHTIGPWRELGGCNSQSQAPTRLP</sequence>
<evidence type="ECO:0000313" key="3">
    <source>
        <dbReference type="Proteomes" id="UP000324222"/>
    </source>
</evidence>
<keyword evidence="3" id="KW-1185">Reference proteome</keyword>